<keyword evidence="5 7" id="KW-0238">DNA-binding</keyword>
<dbReference type="GO" id="GO:2000143">
    <property type="term" value="P:negative regulation of DNA-templated transcription initiation"/>
    <property type="evidence" value="ECO:0007669"/>
    <property type="project" value="TreeGrafter"/>
</dbReference>
<dbReference type="RefSeq" id="WP_074490348.1">
    <property type="nucleotide sequence ID" value="NZ_FPAM01000026.1"/>
</dbReference>
<dbReference type="AlphaFoldDB" id="A0A1Q6A1B0"/>
<comment type="subcellular location">
    <subcellularLocation>
        <location evidence="7">Cytoplasm</location>
        <location evidence="7">Nucleoid</location>
    </subcellularLocation>
</comment>
<keyword evidence="6 7" id="KW-0804">Transcription</keyword>
<evidence type="ECO:0000313" key="10">
    <source>
        <dbReference type="Proteomes" id="UP000186720"/>
    </source>
</evidence>
<dbReference type="NCBIfam" id="TIGR00242">
    <property type="entry name" value="division/cell wall cluster transcriptional repressor MraZ"/>
    <property type="match status" value="1"/>
</dbReference>
<reference evidence="9 10" key="1">
    <citation type="submission" date="2016-11" db="EMBL/GenBank/DDBJ databases">
        <title>Whole Genome Sequencing of Mucilaginibacter polytrichastri RG4-7(T) isolated from the moss sample.</title>
        <authorList>
            <person name="Li Y."/>
        </authorList>
    </citation>
    <scope>NUCLEOTIDE SEQUENCE [LARGE SCALE GENOMIC DNA]</scope>
    <source>
        <strain evidence="9 10">RG4-7</strain>
    </source>
</reference>
<dbReference type="HAMAP" id="MF_01008">
    <property type="entry name" value="MraZ"/>
    <property type="match status" value="1"/>
</dbReference>
<dbReference type="InterPro" id="IPR003444">
    <property type="entry name" value="MraZ"/>
</dbReference>
<keyword evidence="3" id="KW-0677">Repeat</keyword>
<dbReference type="InterPro" id="IPR035644">
    <property type="entry name" value="MraZ_C"/>
</dbReference>
<evidence type="ECO:0000259" key="8">
    <source>
        <dbReference type="PROSITE" id="PS51740"/>
    </source>
</evidence>
<evidence type="ECO:0000256" key="5">
    <source>
        <dbReference type="ARBA" id="ARBA00023125"/>
    </source>
</evidence>
<evidence type="ECO:0000256" key="2">
    <source>
        <dbReference type="ARBA" id="ARBA00022490"/>
    </source>
</evidence>
<keyword evidence="10" id="KW-1185">Reference proteome</keyword>
<dbReference type="EMBL" id="MPPL01000001">
    <property type="protein sequence ID" value="OKS87793.1"/>
    <property type="molecule type" value="Genomic_DNA"/>
</dbReference>
<comment type="similarity">
    <text evidence="7">Belongs to the MraZ family.</text>
</comment>
<dbReference type="GO" id="GO:0005737">
    <property type="term" value="C:cytoplasm"/>
    <property type="evidence" value="ECO:0007669"/>
    <property type="project" value="UniProtKB-UniRule"/>
</dbReference>
<dbReference type="InterPro" id="IPR037914">
    <property type="entry name" value="SpoVT-AbrB_sf"/>
</dbReference>
<evidence type="ECO:0000256" key="1">
    <source>
        <dbReference type="ARBA" id="ARBA00013860"/>
    </source>
</evidence>
<dbReference type="OrthoDB" id="9807753at2"/>
<comment type="caution">
    <text evidence="9">The sequence shown here is derived from an EMBL/GenBank/DDBJ whole genome shotgun (WGS) entry which is preliminary data.</text>
</comment>
<dbReference type="SUPFAM" id="SSF89447">
    <property type="entry name" value="AbrB/MazE/MraZ-like"/>
    <property type="match status" value="1"/>
</dbReference>
<protein>
    <recommendedName>
        <fullName evidence="1 7">Transcriptional regulator MraZ</fullName>
    </recommendedName>
</protein>
<evidence type="ECO:0000313" key="9">
    <source>
        <dbReference type="EMBL" id="OKS87793.1"/>
    </source>
</evidence>
<dbReference type="GO" id="GO:0003700">
    <property type="term" value="F:DNA-binding transcription factor activity"/>
    <property type="evidence" value="ECO:0007669"/>
    <property type="project" value="UniProtKB-UniRule"/>
</dbReference>
<evidence type="ECO:0000256" key="7">
    <source>
        <dbReference type="HAMAP-Rule" id="MF_01008"/>
    </source>
</evidence>
<evidence type="ECO:0000256" key="4">
    <source>
        <dbReference type="ARBA" id="ARBA00023015"/>
    </source>
</evidence>
<comment type="subunit">
    <text evidence="7">Forms oligomers.</text>
</comment>
<sequence length="154" mass="17566">MSHFLGEFECKLDAKGRMMIPTGLKRQLPEAEAEGLVINRGFEKHLVIYTRKEWNLIIEDLAKLNQYEKRTREFIRYFTRGATELSLDASGRILLPKALLEYAGIGNDVVLACQLNKIEVWDQKAYDAQMDSEPENFANLAEEVMGGLGRRNDG</sequence>
<dbReference type="CDD" id="cd16320">
    <property type="entry name" value="MraZ_N"/>
    <property type="match status" value="1"/>
</dbReference>
<dbReference type="PANTHER" id="PTHR34701">
    <property type="entry name" value="TRANSCRIPTIONAL REGULATOR MRAZ"/>
    <property type="match status" value="1"/>
</dbReference>
<keyword evidence="2 7" id="KW-0963">Cytoplasm</keyword>
<keyword evidence="4 7" id="KW-0805">Transcription regulation</keyword>
<dbReference type="InterPro" id="IPR035642">
    <property type="entry name" value="MraZ_N"/>
</dbReference>
<accession>A0A1Q6A1B0</accession>
<dbReference type="PANTHER" id="PTHR34701:SF1">
    <property type="entry name" value="TRANSCRIPTIONAL REGULATOR MRAZ"/>
    <property type="match status" value="1"/>
</dbReference>
<organism evidence="9 10">
    <name type="scientific">Mucilaginibacter polytrichastri</name>
    <dbReference type="NCBI Taxonomy" id="1302689"/>
    <lineage>
        <taxon>Bacteria</taxon>
        <taxon>Pseudomonadati</taxon>
        <taxon>Bacteroidota</taxon>
        <taxon>Sphingobacteriia</taxon>
        <taxon>Sphingobacteriales</taxon>
        <taxon>Sphingobacteriaceae</taxon>
        <taxon>Mucilaginibacter</taxon>
    </lineage>
</organism>
<dbReference type="GO" id="GO:0000976">
    <property type="term" value="F:transcription cis-regulatory region binding"/>
    <property type="evidence" value="ECO:0007669"/>
    <property type="project" value="TreeGrafter"/>
</dbReference>
<dbReference type="Gene3D" id="3.40.1550.20">
    <property type="entry name" value="Transcriptional regulator MraZ domain"/>
    <property type="match status" value="1"/>
</dbReference>
<feature type="domain" description="SpoVT-AbrB" evidence="8">
    <location>
        <begin position="82"/>
        <end position="125"/>
    </location>
</feature>
<dbReference type="Proteomes" id="UP000186720">
    <property type="component" value="Unassembled WGS sequence"/>
</dbReference>
<evidence type="ECO:0000256" key="3">
    <source>
        <dbReference type="ARBA" id="ARBA00022737"/>
    </source>
</evidence>
<dbReference type="InterPro" id="IPR038619">
    <property type="entry name" value="MraZ_sf"/>
</dbReference>
<name>A0A1Q6A1B0_9SPHI</name>
<evidence type="ECO:0000256" key="6">
    <source>
        <dbReference type="ARBA" id="ARBA00023163"/>
    </source>
</evidence>
<proteinExistence type="inferred from homology"/>
<gene>
    <name evidence="7" type="primary">mraZ</name>
    <name evidence="9" type="ORF">RG47T_3255</name>
</gene>
<dbReference type="Pfam" id="PF02381">
    <property type="entry name" value="MraZ"/>
    <property type="match status" value="2"/>
</dbReference>
<dbReference type="PROSITE" id="PS51740">
    <property type="entry name" value="SPOVT_ABRB"/>
    <property type="match status" value="2"/>
</dbReference>
<dbReference type="STRING" id="1302689.RG47T_3255"/>
<dbReference type="GO" id="GO:0009295">
    <property type="term" value="C:nucleoid"/>
    <property type="evidence" value="ECO:0007669"/>
    <property type="project" value="UniProtKB-SubCell"/>
</dbReference>
<dbReference type="InterPro" id="IPR007159">
    <property type="entry name" value="SpoVT-AbrB_dom"/>
</dbReference>
<dbReference type="CDD" id="cd16321">
    <property type="entry name" value="MraZ_C"/>
    <property type="match status" value="1"/>
</dbReference>
<dbReference type="InterPro" id="IPR020603">
    <property type="entry name" value="MraZ_dom"/>
</dbReference>
<feature type="domain" description="SpoVT-AbrB" evidence="8">
    <location>
        <begin position="7"/>
        <end position="53"/>
    </location>
</feature>